<sequence length="160" mass="16709">MLHRRALILSGLAAALAGCQTTPPLGAGIQISAVRVDVSRLVELGVGPYAATIKAIIERDLTNAFAPDGRRGGATVTVAVRSLFLSAYVGSDFDDGEGSDSLDSLTTVTDANGRVLATYPVNASNGSGDAGAWYDPNLIDKRIARLATNHALWIKRMVQG</sequence>
<organism evidence="1 2">
    <name type="scientific">Bosea caraganae</name>
    <dbReference type="NCBI Taxonomy" id="2763117"/>
    <lineage>
        <taxon>Bacteria</taxon>
        <taxon>Pseudomonadati</taxon>
        <taxon>Pseudomonadota</taxon>
        <taxon>Alphaproteobacteria</taxon>
        <taxon>Hyphomicrobiales</taxon>
        <taxon>Boseaceae</taxon>
        <taxon>Bosea</taxon>
    </lineage>
</organism>
<accession>A0A370L0Y3</accession>
<reference evidence="2" key="1">
    <citation type="submission" date="2018-07" db="EMBL/GenBank/DDBJ databases">
        <authorList>
            <person name="Safronova V.I."/>
            <person name="Chirak E.R."/>
            <person name="Sazanova A.L."/>
        </authorList>
    </citation>
    <scope>NUCLEOTIDE SEQUENCE [LARGE SCALE GENOMIC DNA]</scope>
    <source>
        <strain evidence="2">RCAM04685</strain>
    </source>
</reference>
<comment type="caution">
    <text evidence="1">The sequence shown here is derived from an EMBL/GenBank/DDBJ whole genome shotgun (WGS) entry which is preliminary data.</text>
</comment>
<protein>
    <recommendedName>
        <fullName evidence="3">DUF3313 domain-containing protein</fullName>
    </recommendedName>
</protein>
<proteinExistence type="predicted"/>
<keyword evidence="2" id="KW-1185">Reference proteome</keyword>
<dbReference type="EMBL" id="QQTP01000014">
    <property type="protein sequence ID" value="RDJ21029.1"/>
    <property type="molecule type" value="Genomic_DNA"/>
</dbReference>
<dbReference type="OrthoDB" id="8162397at2"/>
<dbReference type="Proteomes" id="UP000255207">
    <property type="component" value="Unassembled WGS sequence"/>
</dbReference>
<dbReference type="RefSeq" id="WP_114831483.1">
    <property type="nucleotide sequence ID" value="NZ_QQTO01000016.1"/>
</dbReference>
<evidence type="ECO:0000313" key="1">
    <source>
        <dbReference type="EMBL" id="RDJ21029.1"/>
    </source>
</evidence>
<dbReference type="AlphaFoldDB" id="A0A370L0Y3"/>
<dbReference type="PROSITE" id="PS51257">
    <property type="entry name" value="PROKAR_LIPOPROTEIN"/>
    <property type="match status" value="1"/>
</dbReference>
<name>A0A370L0Y3_9HYPH</name>
<evidence type="ECO:0000313" key="2">
    <source>
        <dbReference type="Proteomes" id="UP000255207"/>
    </source>
</evidence>
<gene>
    <name evidence="1" type="ORF">DWE98_22125</name>
</gene>
<evidence type="ECO:0008006" key="3">
    <source>
        <dbReference type="Google" id="ProtNLM"/>
    </source>
</evidence>